<name>A0A7T0BYV9_9BACT</name>
<dbReference type="EMBL" id="CP048685">
    <property type="protein sequence ID" value="QPJ63381.1"/>
    <property type="molecule type" value="Genomic_DNA"/>
</dbReference>
<dbReference type="PANTHER" id="PTHR42792:SF2">
    <property type="entry name" value="FLAGELLIN"/>
    <property type="match status" value="1"/>
</dbReference>
<evidence type="ECO:0000313" key="6">
    <source>
        <dbReference type="EMBL" id="QPJ63381.1"/>
    </source>
</evidence>
<evidence type="ECO:0000259" key="5">
    <source>
        <dbReference type="Pfam" id="PF00700"/>
    </source>
</evidence>
<dbReference type="AlphaFoldDB" id="A0A7T0BYV9"/>
<dbReference type="Gene3D" id="1.20.1330.10">
    <property type="entry name" value="f41 fragment of flagellin, N-terminal domain"/>
    <property type="match status" value="1"/>
</dbReference>
<dbReference type="InterPro" id="IPR001492">
    <property type="entry name" value="Flagellin"/>
</dbReference>
<dbReference type="GO" id="GO:0005198">
    <property type="term" value="F:structural molecule activity"/>
    <property type="evidence" value="ECO:0007669"/>
    <property type="project" value="InterPro"/>
</dbReference>
<evidence type="ECO:0000256" key="3">
    <source>
        <dbReference type="ARBA" id="ARBA00023143"/>
    </source>
</evidence>
<evidence type="ECO:0000256" key="2">
    <source>
        <dbReference type="ARBA" id="ARBA00005709"/>
    </source>
</evidence>
<dbReference type="Gene3D" id="6.10.10.10">
    <property type="entry name" value="Flagellar export chaperone, C-terminal domain"/>
    <property type="match status" value="1"/>
</dbReference>
<dbReference type="Proteomes" id="UP000594688">
    <property type="component" value="Chromosome"/>
</dbReference>
<keyword evidence="3" id="KW-0975">Bacterial flagellum</keyword>
<dbReference type="InterPro" id="IPR042187">
    <property type="entry name" value="Flagellin_C_sub2"/>
</dbReference>
<feature type="region of interest" description="Disordered" evidence="4">
    <location>
        <begin position="15"/>
        <end position="41"/>
    </location>
</feature>
<dbReference type="Pfam" id="PF00700">
    <property type="entry name" value="Flagellin_C"/>
    <property type="match status" value="1"/>
</dbReference>
<protein>
    <recommendedName>
        <fullName evidence="5">Flagellin C-terminal domain-containing protein</fullName>
    </recommendedName>
</protein>
<comment type="similarity">
    <text evidence="2">Belongs to the bacterial flagellin family.</text>
</comment>
<comment type="subcellular location">
    <subcellularLocation>
        <location evidence="1">Bacterial flagellum</location>
    </subcellularLocation>
</comment>
<dbReference type="KEGG" id="nli:G3M70_16455"/>
<feature type="domain" description="Flagellin C-terminal" evidence="5">
    <location>
        <begin position="171"/>
        <end position="254"/>
    </location>
</feature>
<dbReference type="InterPro" id="IPR046358">
    <property type="entry name" value="Flagellin_C"/>
</dbReference>
<dbReference type="SUPFAM" id="SSF64518">
    <property type="entry name" value="Phase 1 flagellin"/>
    <property type="match status" value="1"/>
</dbReference>
<evidence type="ECO:0000256" key="4">
    <source>
        <dbReference type="SAM" id="MobiDB-lite"/>
    </source>
</evidence>
<feature type="compositionally biased region" description="Polar residues" evidence="4">
    <location>
        <begin position="24"/>
        <end position="40"/>
    </location>
</feature>
<evidence type="ECO:0000256" key="1">
    <source>
        <dbReference type="ARBA" id="ARBA00004365"/>
    </source>
</evidence>
<evidence type="ECO:0000313" key="7">
    <source>
        <dbReference type="Proteomes" id="UP000594688"/>
    </source>
</evidence>
<reference evidence="6 7" key="1">
    <citation type="submission" date="2020-02" db="EMBL/GenBank/DDBJ databases">
        <title>Genomic and physiological characterization of two novel Nitrospinaceae genera.</title>
        <authorList>
            <person name="Mueller A.J."/>
            <person name="Jung M.-Y."/>
            <person name="Strachan C.R."/>
            <person name="Herbold C.W."/>
            <person name="Kirkegaard R.H."/>
            <person name="Daims H."/>
        </authorList>
    </citation>
    <scope>NUCLEOTIDE SEQUENCE [LARGE SCALE GENOMIC DNA]</scope>
    <source>
        <strain evidence="6">EB</strain>
    </source>
</reference>
<organism evidence="6 7">
    <name type="scientific">Candidatus Nitronauta litoralis</name>
    <dbReference type="NCBI Taxonomy" id="2705533"/>
    <lineage>
        <taxon>Bacteria</taxon>
        <taxon>Pseudomonadati</taxon>
        <taxon>Nitrospinota/Tectimicrobiota group</taxon>
        <taxon>Nitrospinota</taxon>
        <taxon>Nitrospinia</taxon>
        <taxon>Nitrospinales</taxon>
        <taxon>Nitrospinaceae</taxon>
        <taxon>Candidatus Nitronauta</taxon>
    </lineage>
</organism>
<dbReference type="PANTHER" id="PTHR42792">
    <property type="entry name" value="FLAGELLIN"/>
    <property type="match status" value="1"/>
</dbReference>
<gene>
    <name evidence="6" type="ORF">G3M70_16455</name>
</gene>
<proteinExistence type="inferred from homology"/>
<sequence>MLHRIFNDLSFPAQRSSRPFEENSAVSPDHPTTLNPTDQISVDPKGPALTENLRTSNQSFANEVSDITHDLELVSVLDSSLQKQTELIIQLRNLASEAATESISATEREAINLEFEQLKEKLDRIDVSQAFDSQSSNILENKINKEAFNKEISGLSQEQVTTPREALSAMDALVRALNKLGSIKEEAGSARARLEKALGNLNIKIENLSAAEPAARDENIVSELTRFTREQILTQSATAMVGQANLIPQGVFELVEEL</sequence>
<dbReference type="GO" id="GO:0009288">
    <property type="term" value="C:bacterial-type flagellum"/>
    <property type="evidence" value="ECO:0007669"/>
    <property type="project" value="UniProtKB-SubCell"/>
</dbReference>
<accession>A0A7T0BYV9</accession>